<organism evidence="4 5">
    <name type="scientific">Tremella mesenterica</name>
    <name type="common">Jelly fungus</name>
    <dbReference type="NCBI Taxonomy" id="5217"/>
    <lineage>
        <taxon>Eukaryota</taxon>
        <taxon>Fungi</taxon>
        <taxon>Dikarya</taxon>
        <taxon>Basidiomycota</taxon>
        <taxon>Agaricomycotina</taxon>
        <taxon>Tremellomycetes</taxon>
        <taxon>Tremellales</taxon>
        <taxon>Tremellaceae</taxon>
        <taxon>Tremella</taxon>
    </lineage>
</organism>
<keyword evidence="5" id="KW-1185">Reference proteome</keyword>
<evidence type="ECO:0000313" key="4">
    <source>
        <dbReference type="EMBL" id="RXK42399.1"/>
    </source>
</evidence>
<dbReference type="EMBL" id="SDIL01000002">
    <property type="protein sequence ID" value="RXK42399.1"/>
    <property type="molecule type" value="Genomic_DNA"/>
</dbReference>
<gene>
    <name evidence="4" type="ORF">M231_00389</name>
</gene>
<dbReference type="STRING" id="5217.A0A4Q1BW61"/>
<dbReference type="InterPro" id="IPR024549">
    <property type="entry name" value="NADH-UbQ_OxRdtase_su21_C_fun"/>
</dbReference>
<dbReference type="InParanoid" id="A0A4Q1BW61"/>
<keyword evidence="1" id="KW-0472">Membrane</keyword>
<evidence type="ECO:0000313" key="5">
    <source>
        <dbReference type="Proteomes" id="UP000289152"/>
    </source>
</evidence>
<evidence type="ECO:0000259" key="3">
    <source>
        <dbReference type="Pfam" id="PF12853"/>
    </source>
</evidence>
<dbReference type="PANTHER" id="PTHR34062">
    <property type="entry name" value="OXIDOREDUCTASE 21 KDA SUBUNIT, PUTATIVE (AFU_ORTHOLOGUE AFUA_4G04750)-RELATED"/>
    <property type="match status" value="1"/>
</dbReference>
<feature type="transmembrane region" description="Helical" evidence="1">
    <location>
        <begin position="60"/>
        <end position="80"/>
    </location>
</feature>
<dbReference type="VEuPathDB" id="FungiDB:TREMEDRAFT_74231"/>
<dbReference type="PANTHER" id="PTHR34062:SF1">
    <property type="entry name" value="NADH-UBIQUINONE OXIDOREDUCTASE 21KDA SUBUNIT N-TERMINAL DOMAIN-CONTAINING PROTEIN"/>
    <property type="match status" value="1"/>
</dbReference>
<comment type="caution">
    <text evidence="4">The sequence shown here is derived from an EMBL/GenBank/DDBJ whole genome shotgun (WGS) entry which is preliminary data.</text>
</comment>
<reference evidence="4 5" key="1">
    <citation type="submission" date="2016-06" db="EMBL/GenBank/DDBJ databases">
        <title>Evolution of pathogenesis and genome organization in the Tremellales.</title>
        <authorList>
            <person name="Cuomo C."/>
            <person name="Litvintseva A."/>
            <person name="Heitman J."/>
            <person name="Chen Y."/>
            <person name="Sun S."/>
            <person name="Springer D."/>
            <person name="Dromer F."/>
            <person name="Young S."/>
            <person name="Zeng Q."/>
            <person name="Chapman S."/>
            <person name="Gujja S."/>
            <person name="Saif S."/>
            <person name="Birren B."/>
        </authorList>
    </citation>
    <scope>NUCLEOTIDE SEQUENCE [LARGE SCALE GENOMIC DNA]</scope>
    <source>
        <strain evidence="4 5">ATCC 28783</strain>
    </source>
</reference>
<dbReference type="AlphaFoldDB" id="A0A4Q1BW61"/>
<dbReference type="InterPro" id="IPR019721">
    <property type="entry name" value="NADH-UbQ_OxRdtase_su21_N"/>
</dbReference>
<keyword evidence="1" id="KW-0812">Transmembrane</keyword>
<accession>A0A4Q1BW61</accession>
<proteinExistence type="predicted"/>
<dbReference type="Pfam" id="PF10785">
    <property type="entry name" value="NADH-u_ox-rdase"/>
    <property type="match status" value="1"/>
</dbReference>
<dbReference type="InterPro" id="IPR053229">
    <property type="entry name" value="NADH-Q_oxidrdct_subunit"/>
</dbReference>
<sequence>MPLKETIHKYPLIDADPHARRVVRYMRPSDYAVWAGATAAGPAALYLFEKVDPTRSKFGITPALRLTGFLGFCAGFMLAYQNSSSQLEISERLKILGEMWRDVEINKTRGKKKEEYANEEERFWGWSENAIEVIKDQKELSTRLSDGKPLYGETDLSDYLQGVAARNSTWSQLKFQAIPW</sequence>
<keyword evidence="1" id="KW-1133">Transmembrane helix</keyword>
<feature type="domain" description="NADH-ubiquinone oxidoreductase 21kDa subunit N-terminal" evidence="2">
    <location>
        <begin position="8"/>
        <end position="85"/>
    </location>
</feature>
<evidence type="ECO:0000259" key="2">
    <source>
        <dbReference type="Pfam" id="PF10785"/>
    </source>
</evidence>
<dbReference type="Proteomes" id="UP000289152">
    <property type="component" value="Unassembled WGS sequence"/>
</dbReference>
<feature type="transmembrane region" description="Helical" evidence="1">
    <location>
        <begin position="31"/>
        <end position="48"/>
    </location>
</feature>
<feature type="domain" description="NADH-ubiquinone oxidoreductase 21kDa subunit C-terminal fungi" evidence="3">
    <location>
        <begin position="138"/>
        <end position="180"/>
    </location>
</feature>
<name>A0A4Q1BW61_TREME</name>
<dbReference type="OrthoDB" id="196140at2759"/>
<protein>
    <submittedName>
        <fullName evidence="4">Uncharacterized protein</fullName>
    </submittedName>
</protein>
<dbReference type="Pfam" id="PF12853">
    <property type="entry name" value="NADH_u_ox_C"/>
    <property type="match status" value="1"/>
</dbReference>
<evidence type="ECO:0000256" key="1">
    <source>
        <dbReference type="SAM" id="Phobius"/>
    </source>
</evidence>